<keyword evidence="3" id="KW-1185">Reference proteome</keyword>
<reference evidence="2 3" key="1">
    <citation type="submission" date="2020-03" db="EMBL/GenBank/DDBJ databases">
        <title>Assessment of the enzymatic potential of alkaline-tolerant lipase obtained from Bacillus luteus H11 (technogenic soil) for the bioremediation of saline soils contaminated with petroleum substances.</title>
        <authorList>
            <person name="Kalwasinska A."/>
        </authorList>
    </citation>
    <scope>NUCLEOTIDE SEQUENCE [LARGE SCALE GENOMIC DNA]</scope>
    <source>
        <strain evidence="2 3">H11</strain>
    </source>
</reference>
<feature type="compositionally biased region" description="Basic and acidic residues" evidence="1">
    <location>
        <begin position="173"/>
        <end position="186"/>
    </location>
</feature>
<evidence type="ECO:0000313" key="3">
    <source>
        <dbReference type="Proteomes" id="UP000752012"/>
    </source>
</evidence>
<dbReference type="InterPro" id="IPR014729">
    <property type="entry name" value="Rossmann-like_a/b/a_fold"/>
</dbReference>
<dbReference type="SUPFAM" id="SSF48173">
    <property type="entry name" value="Cryptochrome/photolyase FAD-binding domain"/>
    <property type="match status" value="1"/>
</dbReference>
<gene>
    <name evidence="2" type="ORF">HCN83_11725</name>
</gene>
<dbReference type="InterPro" id="IPR036134">
    <property type="entry name" value="Crypto/Photolyase_FAD-like_sf"/>
</dbReference>
<feature type="region of interest" description="Disordered" evidence="1">
    <location>
        <begin position="171"/>
        <end position="195"/>
    </location>
</feature>
<dbReference type="Pfam" id="PF04244">
    <property type="entry name" value="DPRP"/>
    <property type="match status" value="1"/>
</dbReference>
<proteinExistence type="predicted"/>
<evidence type="ECO:0000313" key="2">
    <source>
        <dbReference type="EMBL" id="NJP38253.1"/>
    </source>
</evidence>
<dbReference type="Proteomes" id="UP000752012">
    <property type="component" value="Unassembled WGS sequence"/>
</dbReference>
<dbReference type="InterPro" id="IPR007357">
    <property type="entry name" value="PhrB-like"/>
</dbReference>
<sequence length="506" mass="59907">MATLWLMGHQCSLRQPWFESFDKEKDTVLLVEEHSKELWKGYHKQKLVLIFSIMRHFKEELEEKGYKVDYRTADTFSEGLDKHINQYRPKELYLHEPTDYHRGEDVRKWVNAQKDTDVHTTEEGGFLIGRDEWESLLPDDENWQMDKLYRKFRKDMDVLLTKQKKPIGGKWSYDADNRKKPKKDMEFPDPSWPKPDQITKDVMKDVEKTFPDTYGKLEPFHYPVTADDAEDFLEDFMKNRLELFGDYQDAMIPGDPFMAHSLLSTSINNSLLDPLDVVRRAEQAYHDEKAPLNAVEGFIRQIIGWREYIRGIYLRKMPDYEKTNELNHTRDLPDFYWTADTDMNCLKECTGAVVDHGYSHHIQRLMVLGNFANLAGIEPKQVSDWFNEMYVDAHDWVVLSNVLGMALYADGGLMSTKPYVSSGNYIQKMSRYCGDCRYNVKEKYGEDACPFHSLYWDFLERHEDRFRSNQRMGMIYKHVDNRSEEDTKQQKDTVKLNMKRMKEGKL</sequence>
<dbReference type="Gene3D" id="1.10.579.10">
    <property type="entry name" value="DNA Cyclobutane Dipyrimidine Photolyase, subunit A, domain 3"/>
    <property type="match status" value="1"/>
</dbReference>
<dbReference type="InterPro" id="IPR052551">
    <property type="entry name" value="UV-DNA_repair_photolyase"/>
</dbReference>
<dbReference type="AlphaFoldDB" id="A0A969PUM2"/>
<dbReference type="PANTHER" id="PTHR38657:SF1">
    <property type="entry name" value="SLR1343 PROTEIN"/>
    <property type="match status" value="1"/>
</dbReference>
<dbReference type="Gene3D" id="1.25.40.80">
    <property type="match status" value="1"/>
</dbReference>
<comment type="caution">
    <text evidence="2">The sequence shown here is derived from an EMBL/GenBank/DDBJ whole genome shotgun (WGS) entry which is preliminary data.</text>
</comment>
<protein>
    <submittedName>
        <fullName evidence="2">Cryptochrome/photolyase family protein</fullName>
    </submittedName>
</protein>
<dbReference type="RefSeq" id="WP_168007550.1">
    <property type="nucleotide sequence ID" value="NZ_JAATHJ010000018.1"/>
</dbReference>
<dbReference type="PANTHER" id="PTHR38657">
    <property type="entry name" value="SLR1343 PROTEIN"/>
    <property type="match status" value="1"/>
</dbReference>
<dbReference type="EMBL" id="JAATHJ010000018">
    <property type="protein sequence ID" value="NJP38253.1"/>
    <property type="molecule type" value="Genomic_DNA"/>
</dbReference>
<name>A0A969PUM2_9BACI</name>
<evidence type="ECO:0000256" key="1">
    <source>
        <dbReference type="SAM" id="MobiDB-lite"/>
    </source>
</evidence>
<organism evidence="2 3">
    <name type="scientific">Alkalicoccus luteus</name>
    <dbReference type="NCBI Taxonomy" id="1237094"/>
    <lineage>
        <taxon>Bacteria</taxon>
        <taxon>Bacillati</taxon>
        <taxon>Bacillota</taxon>
        <taxon>Bacilli</taxon>
        <taxon>Bacillales</taxon>
        <taxon>Bacillaceae</taxon>
        <taxon>Alkalicoccus</taxon>
    </lineage>
</organism>
<dbReference type="Gene3D" id="1.10.10.1710">
    <property type="entry name" value="Deoxyribodipyrimidine photolyase-related"/>
    <property type="match status" value="1"/>
</dbReference>
<dbReference type="Gene3D" id="3.40.50.620">
    <property type="entry name" value="HUPs"/>
    <property type="match status" value="1"/>
</dbReference>
<accession>A0A969PUM2</accession>